<feature type="region of interest" description="Disordered" evidence="1">
    <location>
        <begin position="1"/>
        <end position="101"/>
    </location>
</feature>
<feature type="region of interest" description="Disordered" evidence="1">
    <location>
        <begin position="151"/>
        <end position="185"/>
    </location>
</feature>
<name>A0AAD9T1K8_9HELO</name>
<keyword evidence="3" id="KW-1185">Reference proteome</keyword>
<feature type="compositionally biased region" description="Low complexity" evidence="1">
    <location>
        <begin position="31"/>
        <end position="47"/>
    </location>
</feature>
<feature type="compositionally biased region" description="Polar residues" evidence="1">
    <location>
        <begin position="48"/>
        <end position="70"/>
    </location>
</feature>
<feature type="compositionally biased region" description="Basic residues" evidence="1">
    <location>
        <begin position="173"/>
        <end position="185"/>
    </location>
</feature>
<accession>A0AAD9T1K8</accession>
<feature type="compositionally biased region" description="Low complexity" evidence="1">
    <location>
        <begin position="1"/>
        <end position="13"/>
    </location>
</feature>
<reference evidence="2" key="1">
    <citation type="submission" date="2023-06" db="EMBL/GenBank/DDBJ databases">
        <title>Draft genome of Marssonina rosae.</title>
        <authorList>
            <person name="Cheng Q."/>
        </authorList>
    </citation>
    <scope>NUCLEOTIDE SEQUENCE</scope>
    <source>
        <strain evidence="2">R4</strain>
    </source>
</reference>
<evidence type="ECO:0000256" key="1">
    <source>
        <dbReference type="SAM" id="MobiDB-lite"/>
    </source>
</evidence>
<protein>
    <submittedName>
        <fullName evidence="2">Uncharacterized protein</fullName>
    </submittedName>
</protein>
<sequence>MSTTSPSSSTSSPPASPLHQPQADTQASPFATSTSASRSISSPRPRTGTLQKASGKTGARESTFTASMQDKQARNKDTFESEDSSSEEAEWGRGGRFDAYGNDTYENIQKRRMAAVILDSPELLMMHSQARSDSIPGTRHYFTKILCGYEDDKKDTYPENGQMGKGKGERERERKRHASGQGMRK</sequence>
<organism evidence="2 3">
    <name type="scientific">Diplocarpon rosae</name>
    <dbReference type="NCBI Taxonomy" id="946125"/>
    <lineage>
        <taxon>Eukaryota</taxon>
        <taxon>Fungi</taxon>
        <taxon>Dikarya</taxon>
        <taxon>Ascomycota</taxon>
        <taxon>Pezizomycotina</taxon>
        <taxon>Leotiomycetes</taxon>
        <taxon>Helotiales</taxon>
        <taxon>Drepanopezizaceae</taxon>
        <taxon>Diplocarpon</taxon>
    </lineage>
</organism>
<comment type="caution">
    <text evidence="2">The sequence shown here is derived from an EMBL/GenBank/DDBJ whole genome shotgun (WGS) entry which is preliminary data.</text>
</comment>
<evidence type="ECO:0000313" key="3">
    <source>
        <dbReference type="Proteomes" id="UP001285354"/>
    </source>
</evidence>
<proteinExistence type="predicted"/>
<dbReference type="AlphaFoldDB" id="A0AAD9T1K8"/>
<dbReference type="Proteomes" id="UP001285354">
    <property type="component" value="Unassembled WGS sequence"/>
</dbReference>
<evidence type="ECO:0000313" key="2">
    <source>
        <dbReference type="EMBL" id="KAK2627581.1"/>
    </source>
</evidence>
<dbReference type="EMBL" id="JAUBYV010000004">
    <property type="protein sequence ID" value="KAK2627581.1"/>
    <property type="molecule type" value="Genomic_DNA"/>
</dbReference>
<gene>
    <name evidence="2" type="ORF">QTJ16_003547</name>
</gene>
<feature type="compositionally biased region" description="Acidic residues" evidence="1">
    <location>
        <begin position="80"/>
        <end position="89"/>
    </location>
</feature>